<keyword evidence="3" id="KW-1185">Reference proteome</keyword>
<name>A0A2J5I3X1_9EURO</name>
<evidence type="ECO:0000313" key="2">
    <source>
        <dbReference type="EMBL" id="PLN84589.1"/>
    </source>
</evidence>
<protein>
    <submittedName>
        <fullName evidence="2">Uncharacterized protein</fullName>
    </submittedName>
</protein>
<reference evidence="3" key="1">
    <citation type="submission" date="2017-12" db="EMBL/GenBank/DDBJ databases">
        <authorList>
            <consortium name="DOE Joint Genome Institute"/>
            <person name="Mondo S.J."/>
            <person name="Kjaerbolling I."/>
            <person name="Vesth T.C."/>
            <person name="Frisvad J.C."/>
            <person name="Nybo J.L."/>
            <person name="Theobald S."/>
            <person name="Kuo A."/>
            <person name="Bowyer P."/>
            <person name="Matsuda Y."/>
            <person name="Lyhne E.K."/>
            <person name="Kogle M.E."/>
            <person name="Clum A."/>
            <person name="Lipzen A."/>
            <person name="Salamov A."/>
            <person name="Ngan C.Y."/>
            <person name="Daum C."/>
            <person name="Chiniquy J."/>
            <person name="Barry K."/>
            <person name="LaButti K."/>
            <person name="Haridas S."/>
            <person name="Simmons B.A."/>
            <person name="Magnuson J.K."/>
            <person name="Mortensen U.H."/>
            <person name="Larsen T.O."/>
            <person name="Grigoriev I.V."/>
            <person name="Baker S.E."/>
            <person name="Andersen M.R."/>
            <person name="Nordberg H.P."/>
            <person name="Cantor M.N."/>
            <person name="Hua S.X."/>
        </authorList>
    </citation>
    <scope>NUCLEOTIDE SEQUENCE [LARGE SCALE GENOMIC DNA]</scope>
    <source>
        <strain evidence="3">IBT 19404</strain>
    </source>
</reference>
<organism evidence="2 3">
    <name type="scientific">Aspergillus taichungensis</name>
    <dbReference type="NCBI Taxonomy" id="482145"/>
    <lineage>
        <taxon>Eukaryota</taxon>
        <taxon>Fungi</taxon>
        <taxon>Dikarya</taxon>
        <taxon>Ascomycota</taxon>
        <taxon>Pezizomycotina</taxon>
        <taxon>Eurotiomycetes</taxon>
        <taxon>Eurotiomycetidae</taxon>
        <taxon>Eurotiales</taxon>
        <taxon>Aspergillaceae</taxon>
        <taxon>Aspergillus</taxon>
        <taxon>Aspergillus subgen. Circumdati</taxon>
    </lineage>
</organism>
<dbReference type="OrthoDB" id="4508018at2759"/>
<feature type="region of interest" description="Disordered" evidence="1">
    <location>
        <begin position="194"/>
        <end position="276"/>
    </location>
</feature>
<dbReference type="EMBL" id="KZ559510">
    <property type="protein sequence ID" value="PLN84589.1"/>
    <property type="molecule type" value="Genomic_DNA"/>
</dbReference>
<feature type="compositionally biased region" description="Low complexity" evidence="1">
    <location>
        <begin position="194"/>
        <end position="207"/>
    </location>
</feature>
<sequence length="276" mass="30366">MNMTVFSLLCGCFRRPTDHPPQDHPHGHRRPHDSDPDPTQHGPPMGSNPQIIPDSADAGYTAITPLPAYTPHPVDVREKTLEAHLRDPPLSSDSYPHHTADPDAKSSFNSHHHYYYNPHFHHRNSKNNTNNNNNNNNNEDLTSDVSSAISFTSSYGNTSTATRETPPPPYSPRGVSPSPSWRLYRQQWANTAANSVLSSSAAASTASSRRHSRSMSVSSAMSLPYPAVPPPAPTPPVPPLPMAQVTPPRPVLRRGMGVGVGRRSVDETRRFSWESR</sequence>
<gene>
    <name evidence="2" type="ORF">BDW42DRAFT_162302</name>
</gene>
<proteinExistence type="predicted"/>
<feature type="compositionally biased region" description="Basic residues" evidence="1">
    <location>
        <begin position="110"/>
        <end position="125"/>
    </location>
</feature>
<evidence type="ECO:0000313" key="3">
    <source>
        <dbReference type="Proteomes" id="UP000235023"/>
    </source>
</evidence>
<feature type="region of interest" description="Disordered" evidence="1">
    <location>
        <begin position="86"/>
        <end position="179"/>
    </location>
</feature>
<dbReference type="AlphaFoldDB" id="A0A2J5I3X1"/>
<feature type="region of interest" description="Disordered" evidence="1">
    <location>
        <begin position="19"/>
        <end position="57"/>
    </location>
</feature>
<dbReference type="Proteomes" id="UP000235023">
    <property type="component" value="Unassembled WGS sequence"/>
</dbReference>
<feature type="compositionally biased region" description="Basic and acidic residues" evidence="1">
    <location>
        <begin position="95"/>
        <end position="104"/>
    </location>
</feature>
<feature type="compositionally biased region" description="Low complexity" evidence="1">
    <location>
        <begin position="127"/>
        <end position="138"/>
    </location>
</feature>
<evidence type="ECO:0000256" key="1">
    <source>
        <dbReference type="SAM" id="MobiDB-lite"/>
    </source>
</evidence>
<feature type="compositionally biased region" description="Low complexity" evidence="1">
    <location>
        <begin position="214"/>
        <end position="225"/>
    </location>
</feature>
<feature type="compositionally biased region" description="Pro residues" evidence="1">
    <location>
        <begin position="226"/>
        <end position="241"/>
    </location>
</feature>
<accession>A0A2J5I3X1</accession>
<feature type="compositionally biased region" description="Basic and acidic residues" evidence="1">
    <location>
        <begin position="263"/>
        <end position="276"/>
    </location>
</feature>
<feature type="compositionally biased region" description="Polar residues" evidence="1">
    <location>
        <begin position="139"/>
        <end position="163"/>
    </location>
</feature>